<dbReference type="AlphaFoldDB" id="A0A8D8CGB0"/>
<accession>A0A8D8CGB0</accession>
<evidence type="ECO:0000256" key="1">
    <source>
        <dbReference type="SAM" id="MobiDB-lite"/>
    </source>
</evidence>
<feature type="region of interest" description="Disordered" evidence="1">
    <location>
        <begin position="87"/>
        <end position="112"/>
    </location>
</feature>
<sequence>MRLWKCWKVPKTDTLTVAWKIPTGSSNSTKTCSNDPGSLKKANGTPHREVNAREHFNSAPSANSRLTTREPLKPTWRSTIARSETLAEVGTASGATKSLKPKKHSTNTNGKSIGITCATRAASPSSRSLPWKRTGSVTPTFVSTSAITARWSTLRGRKCFFTPNRSI</sequence>
<name>A0A8D8CGB0_CULPI</name>
<protein>
    <submittedName>
        <fullName evidence="2">(northern house mosquito) hypothetical protein</fullName>
    </submittedName>
</protein>
<feature type="region of interest" description="Disordered" evidence="1">
    <location>
        <begin position="26"/>
        <end position="45"/>
    </location>
</feature>
<feature type="compositionally biased region" description="Polar residues" evidence="1">
    <location>
        <begin position="26"/>
        <end position="36"/>
    </location>
</feature>
<dbReference type="EMBL" id="HBUE01124849">
    <property type="protein sequence ID" value="CAG6494199.1"/>
    <property type="molecule type" value="Transcribed_RNA"/>
</dbReference>
<organism evidence="2">
    <name type="scientific">Culex pipiens</name>
    <name type="common">House mosquito</name>
    <dbReference type="NCBI Taxonomy" id="7175"/>
    <lineage>
        <taxon>Eukaryota</taxon>
        <taxon>Metazoa</taxon>
        <taxon>Ecdysozoa</taxon>
        <taxon>Arthropoda</taxon>
        <taxon>Hexapoda</taxon>
        <taxon>Insecta</taxon>
        <taxon>Pterygota</taxon>
        <taxon>Neoptera</taxon>
        <taxon>Endopterygota</taxon>
        <taxon>Diptera</taxon>
        <taxon>Nematocera</taxon>
        <taxon>Culicoidea</taxon>
        <taxon>Culicidae</taxon>
        <taxon>Culicinae</taxon>
        <taxon>Culicini</taxon>
        <taxon>Culex</taxon>
        <taxon>Culex</taxon>
    </lineage>
</organism>
<evidence type="ECO:0000313" key="2">
    <source>
        <dbReference type="EMBL" id="CAG6494199.1"/>
    </source>
</evidence>
<reference evidence="2" key="1">
    <citation type="submission" date="2021-05" db="EMBL/GenBank/DDBJ databases">
        <authorList>
            <person name="Alioto T."/>
            <person name="Alioto T."/>
            <person name="Gomez Garrido J."/>
        </authorList>
    </citation>
    <scope>NUCLEOTIDE SEQUENCE</scope>
</reference>
<proteinExistence type="predicted"/>